<keyword evidence="4" id="KW-1185">Reference proteome</keyword>
<dbReference type="EMBL" id="JAVFWL010000004">
    <property type="protein sequence ID" value="KAK6751933.1"/>
    <property type="molecule type" value="Genomic_DNA"/>
</dbReference>
<sequence length="88" mass="9883">MHESKEERANDKQHEEQENWHNELSTATYAKSCAKYSMKGLLSSVTIGIHSVKHLRVNNVLANTPLFAEAFHCAPGAALNPEKRCSIY</sequence>
<evidence type="ECO:0000259" key="2">
    <source>
        <dbReference type="Pfam" id="PF01431"/>
    </source>
</evidence>
<reference evidence="3 4" key="1">
    <citation type="submission" date="2023-08" db="EMBL/GenBank/DDBJ databases">
        <title>A Necator americanus chromosomal reference genome.</title>
        <authorList>
            <person name="Ilik V."/>
            <person name="Petrzelkova K.J."/>
            <person name="Pardy F."/>
            <person name="Fuh T."/>
            <person name="Niatou-Singa F.S."/>
            <person name="Gouil Q."/>
            <person name="Baker L."/>
            <person name="Ritchie M.E."/>
            <person name="Jex A.R."/>
            <person name="Gazzola D."/>
            <person name="Li H."/>
            <person name="Toshio Fujiwara R."/>
            <person name="Zhan B."/>
            <person name="Aroian R.V."/>
            <person name="Pafco B."/>
            <person name="Schwarz E.M."/>
        </authorList>
    </citation>
    <scope>NUCLEOTIDE SEQUENCE [LARGE SCALE GENOMIC DNA]</scope>
    <source>
        <strain evidence="3 4">Aroian</strain>
        <tissue evidence="3">Whole animal</tissue>
    </source>
</reference>
<organism evidence="3 4">
    <name type="scientific">Necator americanus</name>
    <name type="common">Human hookworm</name>
    <dbReference type="NCBI Taxonomy" id="51031"/>
    <lineage>
        <taxon>Eukaryota</taxon>
        <taxon>Metazoa</taxon>
        <taxon>Ecdysozoa</taxon>
        <taxon>Nematoda</taxon>
        <taxon>Chromadorea</taxon>
        <taxon>Rhabditida</taxon>
        <taxon>Rhabditina</taxon>
        <taxon>Rhabditomorpha</taxon>
        <taxon>Strongyloidea</taxon>
        <taxon>Ancylostomatidae</taxon>
        <taxon>Bunostominae</taxon>
        <taxon>Necator</taxon>
    </lineage>
</organism>
<dbReference type="InterPro" id="IPR018497">
    <property type="entry name" value="Peptidase_M13_C"/>
</dbReference>
<comment type="caution">
    <text evidence="3">The sequence shown here is derived from an EMBL/GenBank/DDBJ whole genome shotgun (WGS) entry which is preliminary data.</text>
</comment>
<feature type="compositionally biased region" description="Basic and acidic residues" evidence="1">
    <location>
        <begin position="1"/>
        <end position="21"/>
    </location>
</feature>
<feature type="domain" description="Peptidase M13 C-terminal" evidence="2">
    <location>
        <begin position="11"/>
        <end position="87"/>
    </location>
</feature>
<dbReference type="InterPro" id="IPR000718">
    <property type="entry name" value="Peptidase_M13"/>
</dbReference>
<evidence type="ECO:0000313" key="4">
    <source>
        <dbReference type="Proteomes" id="UP001303046"/>
    </source>
</evidence>
<evidence type="ECO:0000313" key="3">
    <source>
        <dbReference type="EMBL" id="KAK6751933.1"/>
    </source>
</evidence>
<dbReference type="SUPFAM" id="SSF55486">
    <property type="entry name" value="Metalloproteases ('zincins'), catalytic domain"/>
    <property type="match status" value="1"/>
</dbReference>
<evidence type="ECO:0000256" key="1">
    <source>
        <dbReference type="SAM" id="MobiDB-lite"/>
    </source>
</evidence>
<dbReference type="Proteomes" id="UP001303046">
    <property type="component" value="Unassembled WGS sequence"/>
</dbReference>
<protein>
    <recommendedName>
        <fullName evidence="2">Peptidase M13 C-terminal domain-containing protein</fullName>
    </recommendedName>
</protein>
<proteinExistence type="predicted"/>
<accession>A0ABR1DNC0</accession>
<feature type="region of interest" description="Disordered" evidence="1">
    <location>
        <begin position="1"/>
        <end position="23"/>
    </location>
</feature>
<dbReference type="Pfam" id="PF01431">
    <property type="entry name" value="Peptidase_M13"/>
    <property type="match status" value="1"/>
</dbReference>
<dbReference type="PROSITE" id="PS51885">
    <property type="entry name" value="NEPRILYSIN"/>
    <property type="match status" value="1"/>
</dbReference>
<dbReference type="InterPro" id="IPR024079">
    <property type="entry name" value="MetalloPept_cat_dom_sf"/>
</dbReference>
<dbReference type="Gene3D" id="3.40.390.10">
    <property type="entry name" value="Collagenase (Catalytic Domain)"/>
    <property type="match status" value="1"/>
</dbReference>
<gene>
    <name evidence="3" type="primary">Necator_chrIV.g16679</name>
    <name evidence="3" type="ORF">RB195_003382</name>
</gene>
<name>A0ABR1DNC0_NECAM</name>